<evidence type="ECO:0000256" key="10">
    <source>
        <dbReference type="ARBA" id="ARBA00032441"/>
    </source>
</evidence>
<keyword evidence="4" id="KW-0963">Cytoplasm</keyword>
<keyword evidence="13" id="KW-1185">Reference proteome</keyword>
<reference evidence="13" key="1">
    <citation type="submission" date="2018-08" db="EMBL/GenBank/DDBJ databases">
        <authorList>
            <person name="Kim S.-J."/>
            <person name="Jung G.-Y."/>
        </authorList>
    </citation>
    <scope>NUCLEOTIDE SEQUENCE [LARGE SCALE GENOMIC DNA]</scope>
    <source>
        <strain evidence="13">GY_H</strain>
    </source>
</reference>
<evidence type="ECO:0000256" key="8">
    <source>
        <dbReference type="ARBA" id="ARBA00022840"/>
    </source>
</evidence>
<comment type="similarity">
    <text evidence="2">Belongs to the TsaE family.</text>
</comment>
<dbReference type="OrthoDB" id="9809275at2"/>
<protein>
    <recommendedName>
        <fullName evidence="3">tRNA threonylcarbamoyladenosine biosynthesis protein TsaE</fullName>
    </recommendedName>
    <alternativeName>
        <fullName evidence="10">t(6)A37 threonylcarbamoyladenosine biosynthesis protein TsaE</fullName>
    </alternativeName>
</protein>
<dbReference type="Pfam" id="PF02367">
    <property type="entry name" value="TsaE"/>
    <property type="match status" value="1"/>
</dbReference>
<dbReference type="InterPro" id="IPR027417">
    <property type="entry name" value="P-loop_NTPase"/>
</dbReference>
<dbReference type="Gene3D" id="3.90.1200.10">
    <property type="match status" value="1"/>
</dbReference>
<keyword evidence="9" id="KW-0460">Magnesium</keyword>
<evidence type="ECO:0000256" key="5">
    <source>
        <dbReference type="ARBA" id="ARBA00022694"/>
    </source>
</evidence>
<evidence type="ECO:0000259" key="11">
    <source>
        <dbReference type="Pfam" id="PF01636"/>
    </source>
</evidence>
<dbReference type="Proteomes" id="UP000263993">
    <property type="component" value="Unassembled WGS sequence"/>
</dbReference>
<sequence length="512" mass="56949">MAPSPAAYSFSVALHDEQATRRLAADIANLVEPGDVLTLLGDLGAGKSAFARAFIRHLAGDENAEVPSPTFTLMQSYDLPRFALVHADLYRLSGPDELTELGFDDEADNTVMLIEWPERARGHLPEDRINVALMLDASQGDTFRHCKVTGLGRLAARVERIDTIRRFLDAHGFADAARTRMQGDASSRMYERLTRGDETFILMNSPRRPDGPPVENGKPYSAIAHLAEDVTPFIAIARALSDDGLSAPTIIAADRAAGLIVLEDLGLETVVEGEPPAPIAERYGIATDLLAELHRKPRPNDLPVEPGVSHRVPRFDLPAMLIEVSLLIDWYLPHRGIEPGPDLRAAYRTLWTEALEPALIEPPTWVLRDYHSPNLIWLPQRDGIQRIGLLDFQDAVMGPAAYDVASLLQDARVDVPEELEVQLLVRYLRGREAEDDFVRDRFVHLYALMAAQRASKILGIFARLDKRDGKPQYLRHLPRVWTYLQRALAHPALAPLADWYGAHIPAPDMKDS</sequence>
<gene>
    <name evidence="12" type="ORF">DXH78_05855</name>
</gene>
<dbReference type="Pfam" id="PF01636">
    <property type="entry name" value="APH"/>
    <property type="match status" value="1"/>
</dbReference>
<dbReference type="GO" id="GO:0046872">
    <property type="term" value="F:metal ion binding"/>
    <property type="evidence" value="ECO:0007669"/>
    <property type="project" value="UniProtKB-KW"/>
</dbReference>
<proteinExistence type="inferred from homology"/>
<dbReference type="GO" id="GO:0005737">
    <property type="term" value="C:cytoplasm"/>
    <property type="evidence" value="ECO:0007669"/>
    <property type="project" value="UniProtKB-SubCell"/>
</dbReference>
<name>A0A371B997_9BRAD</name>
<dbReference type="PANTHER" id="PTHR33540:SF2">
    <property type="entry name" value="TRNA THREONYLCARBAMOYLADENOSINE BIOSYNTHESIS PROTEIN TSAE"/>
    <property type="match status" value="1"/>
</dbReference>
<dbReference type="SUPFAM" id="SSF56112">
    <property type="entry name" value="Protein kinase-like (PK-like)"/>
    <property type="match status" value="1"/>
</dbReference>
<accession>A0A371B997</accession>
<keyword evidence="5" id="KW-0819">tRNA processing</keyword>
<dbReference type="PANTHER" id="PTHR33540">
    <property type="entry name" value="TRNA THREONYLCARBAMOYLADENOSINE BIOSYNTHESIS PROTEIN TSAE"/>
    <property type="match status" value="1"/>
</dbReference>
<dbReference type="InterPro" id="IPR002575">
    <property type="entry name" value="Aminoglycoside_PTrfase"/>
</dbReference>
<dbReference type="GO" id="GO:0005524">
    <property type="term" value="F:ATP binding"/>
    <property type="evidence" value="ECO:0007669"/>
    <property type="project" value="UniProtKB-KW"/>
</dbReference>
<evidence type="ECO:0000313" key="13">
    <source>
        <dbReference type="Proteomes" id="UP000263993"/>
    </source>
</evidence>
<dbReference type="RefSeq" id="WP_115516176.1">
    <property type="nucleotide sequence ID" value="NZ_QRGO01000001.1"/>
</dbReference>
<comment type="caution">
    <text evidence="12">The sequence shown here is derived from an EMBL/GenBank/DDBJ whole genome shotgun (WGS) entry which is preliminary data.</text>
</comment>
<dbReference type="EMBL" id="QRGO01000001">
    <property type="protein sequence ID" value="RDV04150.1"/>
    <property type="molecule type" value="Genomic_DNA"/>
</dbReference>
<keyword evidence="7" id="KW-0547">Nucleotide-binding</keyword>
<evidence type="ECO:0000256" key="9">
    <source>
        <dbReference type="ARBA" id="ARBA00022842"/>
    </source>
</evidence>
<dbReference type="Gene3D" id="3.40.50.300">
    <property type="entry name" value="P-loop containing nucleotide triphosphate hydrolases"/>
    <property type="match status" value="1"/>
</dbReference>
<feature type="domain" description="Aminoglycoside phosphotransferase" evidence="11">
    <location>
        <begin position="180"/>
        <end position="434"/>
    </location>
</feature>
<dbReference type="InterPro" id="IPR012180">
    <property type="entry name" value="Bifunc_ATPase/PTrfase"/>
</dbReference>
<evidence type="ECO:0000256" key="6">
    <source>
        <dbReference type="ARBA" id="ARBA00022723"/>
    </source>
</evidence>
<evidence type="ECO:0000313" key="12">
    <source>
        <dbReference type="EMBL" id="RDV04150.1"/>
    </source>
</evidence>
<keyword evidence="6" id="KW-0479">Metal-binding</keyword>
<dbReference type="NCBIfam" id="TIGR00150">
    <property type="entry name" value="T6A_YjeE"/>
    <property type="match status" value="1"/>
</dbReference>
<evidence type="ECO:0000256" key="1">
    <source>
        <dbReference type="ARBA" id="ARBA00004496"/>
    </source>
</evidence>
<dbReference type="GO" id="GO:0002949">
    <property type="term" value="P:tRNA threonylcarbamoyladenosine modification"/>
    <property type="evidence" value="ECO:0007669"/>
    <property type="project" value="InterPro"/>
</dbReference>
<dbReference type="Gene3D" id="3.30.200.20">
    <property type="entry name" value="Phosphorylase Kinase, domain 1"/>
    <property type="match status" value="1"/>
</dbReference>
<keyword evidence="12" id="KW-0808">Transferase</keyword>
<dbReference type="InterPro" id="IPR011009">
    <property type="entry name" value="Kinase-like_dom_sf"/>
</dbReference>
<evidence type="ECO:0000256" key="3">
    <source>
        <dbReference type="ARBA" id="ARBA00019010"/>
    </source>
</evidence>
<comment type="subcellular location">
    <subcellularLocation>
        <location evidence="1">Cytoplasm</location>
    </subcellularLocation>
</comment>
<dbReference type="SUPFAM" id="SSF52540">
    <property type="entry name" value="P-loop containing nucleoside triphosphate hydrolases"/>
    <property type="match status" value="1"/>
</dbReference>
<dbReference type="PIRSF" id="PIRSF036599">
    <property type="entry name" value="AtpPhos"/>
    <property type="match status" value="1"/>
</dbReference>
<dbReference type="AlphaFoldDB" id="A0A371B997"/>
<dbReference type="GO" id="GO:0016740">
    <property type="term" value="F:transferase activity"/>
    <property type="evidence" value="ECO:0007669"/>
    <property type="project" value="UniProtKB-KW"/>
</dbReference>
<dbReference type="InterPro" id="IPR003442">
    <property type="entry name" value="T6A_TsaE"/>
</dbReference>
<organism evidence="12 13">
    <name type="scientific">Undibacter mobilis</name>
    <dbReference type="NCBI Taxonomy" id="2292256"/>
    <lineage>
        <taxon>Bacteria</taxon>
        <taxon>Pseudomonadati</taxon>
        <taxon>Pseudomonadota</taxon>
        <taxon>Alphaproteobacteria</taxon>
        <taxon>Hyphomicrobiales</taxon>
        <taxon>Nitrobacteraceae</taxon>
        <taxon>Undibacter</taxon>
    </lineage>
</organism>
<evidence type="ECO:0000256" key="4">
    <source>
        <dbReference type="ARBA" id="ARBA00022490"/>
    </source>
</evidence>
<evidence type="ECO:0000256" key="2">
    <source>
        <dbReference type="ARBA" id="ARBA00007599"/>
    </source>
</evidence>
<keyword evidence="8" id="KW-0067">ATP-binding</keyword>
<evidence type="ECO:0000256" key="7">
    <source>
        <dbReference type="ARBA" id="ARBA00022741"/>
    </source>
</evidence>